<gene>
    <name evidence="1" type="ORF">ACERZ8_00725</name>
</gene>
<dbReference type="RefSeq" id="WP_407590215.1">
    <property type="nucleotide sequence ID" value="NZ_JBHDIY010000002.1"/>
</dbReference>
<sequence length="136" mass="14818">MAESLNDLQRTFVQTYLGVSPSSDDTQKVTSMTGLWSDAKDRVDDQLRTLSDRLRKTAIPQVQGVADEVETLLAPLRVQLMAALQNFDASSGDSTAKTAAQKAVGAARAWLDKDARVRAIDTESLEGTGHSRNNPW</sequence>
<evidence type="ECO:0000313" key="2">
    <source>
        <dbReference type="Proteomes" id="UP001627408"/>
    </source>
</evidence>
<name>A0ABW8US43_9RHOB</name>
<protein>
    <submittedName>
        <fullName evidence="1">Uncharacterized protein</fullName>
    </submittedName>
</protein>
<proteinExistence type="predicted"/>
<reference evidence="1 2" key="1">
    <citation type="submission" date="2024-08" db="EMBL/GenBank/DDBJ databases">
        <title>Tateyamaria sp. nov., isolated from marine algae.</title>
        <authorList>
            <person name="Choi B.J."/>
            <person name="Kim J.M."/>
            <person name="Lee J.K."/>
            <person name="Choi D.G."/>
            <person name="Bayburt H."/>
            <person name="Baek J.H."/>
            <person name="Han D.M."/>
            <person name="Jeon C.O."/>
        </authorList>
    </citation>
    <scope>NUCLEOTIDE SEQUENCE [LARGE SCALE GENOMIC DNA]</scope>
    <source>
        <strain evidence="1 2">KMU-156</strain>
    </source>
</reference>
<evidence type="ECO:0000313" key="1">
    <source>
        <dbReference type="EMBL" id="MFL4468462.1"/>
    </source>
</evidence>
<dbReference type="EMBL" id="JBHDIY010000002">
    <property type="protein sequence ID" value="MFL4468462.1"/>
    <property type="molecule type" value="Genomic_DNA"/>
</dbReference>
<keyword evidence="2" id="KW-1185">Reference proteome</keyword>
<organism evidence="1 2">
    <name type="scientific">Tateyamaria armeniaca</name>
    <dbReference type="NCBI Taxonomy" id="2518930"/>
    <lineage>
        <taxon>Bacteria</taxon>
        <taxon>Pseudomonadati</taxon>
        <taxon>Pseudomonadota</taxon>
        <taxon>Alphaproteobacteria</taxon>
        <taxon>Rhodobacterales</taxon>
        <taxon>Roseobacteraceae</taxon>
        <taxon>Tateyamaria</taxon>
    </lineage>
</organism>
<comment type="caution">
    <text evidence="1">The sequence shown here is derived from an EMBL/GenBank/DDBJ whole genome shotgun (WGS) entry which is preliminary data.</text>
</comment>
<accession>A0ABW8US43</accession>
<dbReference type="Proteomes" id="UP001627408">
    <property type="component" value="Unassembled WGS sequence"/>
</dbReference>